<accession>A0A7J6L5I1</accession>
<comment type="caution">
    <text evidence="3">The sequence shown here is derived from an EMBL/GenBank/DDBJ whole genome shotgun (WGS) entry which is preliminary data.</text>
</comment>
<keyword evidence="4" id="KW-1185">Reference proteome</keyword>
<gene>
    <name evidence="3" type="ORF">FOL47_009978</name>
</gene>
<evidence type="ECO:0000256" key="1">
    <source>
        <dbReference type="SAM" id="MobiDB-lite"/>
    </source>
</evidence>
<feature type="signal peptide" evidence="2">
    <location>
        <begin position="1"/>
        <end position="26"/>
    </location>
</feature>
<feature type="compositionally biased region" description="Basic residues" evidence="1">
    <location>
        <begin position="144"/>
        <end position="153"/>
    </location>
</feature>
<dbReference type="EMBL" id="JAAPAO010000734">
    <property type="protein sequence ID" value="KAF4654440.1"/>
    <property type="molecule type" value="Genomic_DNA"/>
</dbReference>
<dbReference type="Proteomes" id="UP000591131">
    <property type="component" value="Unassembled WGS sequence"/>
</dbReference>
<evidence type="ECO:0000313" key="3">
    <source>
        <dbReference type="EMBL" id="KAF4654440.1"/>
    </source>
</evidence>
<organism evidence="3 4">
    <name type="scientific">Perkinsus chesapeaki</name>
    <name type="common">Clam parasite</name>
    <name type="synonym">Perkinsus andrewsi</name>
    <dbReference type="NCBI Taxonomy" id="330153"/>
    <lineage>
        <taxon>Eukaryota</taxon>
        <taxon>Sar</taxon>
        <taxon>Alveolata</taxon>
        <taxon>Perkinsozoa</taxon>
        <taxon>Perkinsea</taxon>
        <taxon>Perkinsida</taxon>
        <taxon>Perkinsidae</taxon>
        <taxon>Perkinsus</taxon>
    </lineage>
</organism>
<feature type="region of interest" description="Disordered" evidence="1">
    <location>
        <begin position="132"/>
        <end position="158"/>
    </location>
</feature>
<keyword evidence="2" id="KW-0732">Signal</keyword>
<reference evidence="3 4" key="1">
    <citation type="submission" date="2020-04" db="EMBL/GenBank/DDBJ databases">
        <title>Perkinsus chesapeaki whole genome sequence.</title>
        <authorList>
            <person name="Bogema D.R."/>
        </authorList>
    </citation>
    <scope>NUCLEOTIDE SEQUENCE [LARGE SCALE GENOMIC DNA]</scope>
    <source>
        <strain evidence="3">ATCC PRA-425</strain>
    </source>
</reference>
<evidence type="ECO:0000256" key="2">
    <source>
        <dbReference type="SAM" id="SignalP"/>
    </source>
</evidence>
<evidence type="ECO:0000313" key="4">
    <source>
        <dbReference type="Proteomes" id="UP000591131"/>
    </source>
</evidence>
<name>A0A7J6L5I1_PERCH</name>
<proteinExistence type="predicted"/>
<dbReference type="OrthoDB" id="435305at2759"/>
<feature type="chain" id="PRO_5029494860" evidence="2">
    <location>
        <begin position="27"/>
        <end position="176"/>
    </location>
</feature>
<sequence>MSSRTTLKTLCILLTTLLWNETHINGNQLKTAAALANTYFLWIGYPALMPFTSTTTESQLSPSTSLLEHQRLRRARRKRGRLRRRREISTDEPTALMNHGQFQAWLDNLFRNQNRATADEIRLMEQSDPILSRYDPETMSPTLLRRRHRRRQSKTFFEDADDTKNADYDDAELGWD</sequence>
<dbReference type="AlphaFoldDB" id="A0A7J6L5I1"/>
<protein>
    <submittedName>
        <fullName evidence="3">Uncharacterized protein</fullName>
    </submittedName>
</protein>